<dbReference type="InterPro" id="IPR046336">
    <property type="entry name" value="Lon_prtase_N_sf"/>
</dbReference>
<dbReference type="PANTHER" id="PTHR46732">
    <property type="entry name" value="ATP-DEPENDENT PROTEASE LA (LON) DOMAIN PROTEIN"/>
    <property type="match status" value="1"/>
</dbReference>
<keyword evidence="3" id="KW-1185">Reference proteome</keyword>
<dbReference type="InterPro" id="IPR003111">
    <property type="entry name" value="Lon_prtase_N"/>
</dbReference>
<dbReference type="RefSeq" id="WP_160878788.1">
    <property type="nucleotide sequence ID" value="NZ_WUEK01000009.1"/>
</dbReference>
<dbReference type="InterPro" id="IPR015947">
    <property type="entry name" value="PUA-like_sf"/>
</dbReference>
<organism evidence="2 3">
    <name type="scientific">Nocardioides flavescens</name>
    <dbReference type="NCBI Taxonomy" id="2691959"/>
    <lineage>
        <taxon>Bacteria</taxon>
        <taxon>Bacillati</taxon>
        <taxon>Actinomycetota</taxon>
        <taxon>Actinomycetes</taxon>
        <taxon>Propionibacteriales</taxon>
        <taxon>Nocardioidaceae</taxon>
        <taxon>Nocardioides</taxon>
    </lineage>
</organism>
<dbReference type="Gene3D" id="1.20.58.1480">
    <property type="match status" value="1"/>
</dbReference>
<name>A0A6L7F0X0_9ACTN</name>
<reference evidence="2 3" key="1">
    <citation type="submission" date="2019-12" db="EMBL/GenBank/DDBJ databases">
        <authorList>
            <person name="Kun Z."/>
        </authorList>
    </citation>
    <scope>NUCLEOTIDE SEQUENCE [LARGE SCALE GENOMIC DNA]</scope>
    <source>
        <strain evidence="2 3">YIM 123512</strain>
    </source>
</reference>
<dbReference type="Pfam" id="PF02190">
    <property type="entry name" value="LON_substr_bdg"/>
    <property type="match status" value="1"/>
</dbReference>
<dbReference type="SUPFAM" id="SSF88697">
    <property type="entry name" value="PUA domain-like"/>
    <property type="match status" value="1"/>
</dbReference>
<proteinExistence type="predicted"/>
<gene>
    <name evidence="2" type="ORF">GRQ65_14995</name>
</gene>
<dbReference type="PANTHER" id="PTHR46732:SF8">
    <property type="entry name" value="ATP-DEPENDENT PROTEASE LA (LON) DOMAIN PROTEIN"/>
    <property type="match status" value="1"/>
</dbReference>
<comment type="caution">
    <text evidence="2">The sequence shown here is derived from an EMBL/GenBank/DDBJ whole genome shotgun (WGS) entry which is preliminary data.</text>
</comment>
<accession>A0A6L7F0X0</accession>
<feature type="domain" description="Lon N-terminal" evidence="1">
    <location>
        <begin position="5"/>
        <end position="199"/>
    </location>
</feature>
<evidence type="ECO:0000313" key="3">
    <source>
        <dbReference type="Proteomes" id="UP000473325"/>
    </source>
</evidence>
<dbReference type="SMART" id="SM00464">
    <property type="entry name" value="LON"/>
    <property type="match status" value="1"/>
</dbReference>
<dbReference type="EMBL" id="WUEK01000009">
    <property type="protein sequence ID" value="MXG90855.1"/>
    <property type="molecule type" value="Genomic_DNA"/>
</dbReference>
<dbReference type="PROSITE" id="PS51787">
    <property type="entry name" value="LON_N"/>
    <property type="match status" value="1"/>
</dbReference>
<sequence>MSTSLPMFPLNAVVFPGVSVPLRVFEDRYRALVHHLLRVEDPTQRLFGSVAIREGYEVGEHGSQSLFRVGCRVQLTEVEALPDGSFDVVAVGLDRIELERLDTTGPFPLGQVVDRPEQSAPVAEALLQQARSTFTAYRAALAEISVDPYSGSLPRDPSYLSWTLAACAPLPLQERQSLLEAEDATERLQLVTDLLRTELRAMNVLPSLPATEVARTRWNPN</sequence>
<dbReference type="Proteomes" id="UP000473325">
    <property type="component" value="Unassembled WGS sequence"/>
</dbReference>
<protein>
    <submittedName>
        <fullName evidence="2">Peptidase S16</fullName>
    </submittedName>
</protein>
<evidence type="ECO:0000313" key="2">
    <source>
        <dbReference type="EMBL" id="MXG90855.1"/>
    </source>
</evidence>
<dbReference type="AlphaFoldDB" id="A0A6L7F0X0"/>
<evidence type="ECO:0000259" key="1">
    <source>
        <dbReference type="PROSITE" id="PS51787"/>
    </source>
</evidence>
<dbReference type="Gene3D" id="2.30.130.40">
    <property type="entry name" value="LON domain-like"/>
    <property type="match status" value="1"/>
</dbReference>